<sequence length="60" mass="6871">MIKQIDELIRQKVSLFPVKHKRNRWEANPITPLVIYATLIKYSMNLTKGNGGMTLAADRS</sequence>
<protein>
    <submittedName>
        <fullName evidence="1">Uncharacterized protein</fullName>
    </submittedName>
</protein>
<evidence type="ECO:0000313" key="2">
    <source>
        <dbReference type="Proteomes" id="UP000194968"/>
    </source>
</evidence>
<proteinExistence type="predicted"/>
<organism evidence="1 2">
    <name type="scientific">Gilliamella apis</name>
    <dbReference type="NCBI Taxonomy" id="1970738"/>
    <lineage>
        <taxon>Bacteria</taxon>
        <taxon>Pseudomonadati</taxon>
        <taxon>Pseudomonadota</taxon>
        <taxon>Gammaproteobacteria</taxon>
        <taxon>Orbales</taxon>
        <taxon>Orbaceae</taxon>
        <taxon>Gilliamella</taxon>
    </lineage>
</organism>
<name>A0A242NW04_9GAMM</name>
<dbReference type="Proteomes" id="UP000194968">
    <property type="component" value="Unassembled WGS sequence"/>
</dbReference>
<dbReference type="RefSeq" id="WP_165754902.1">
    <property type="nucleotide sequence ID" value="NZ_NASK01000091.1"/>
</dbReference>
<comment type="caution">
    <text evidence="1">The sequence shown here is derived from an EMBL/GenBank/DDBJ whole genome shotgun (WGS) entry which is preliminary data.</text>
</comment>
<dbReference type="EMBL" id="NASK01000091">
    <property type="protein sequence ID" value="OTQ49894.1"/>
    <property type="molecule type" value="Genomic_DNA"/>
</dbReference>
<dbReference type="AlphaFoldDB" id="A0A242NW04"/>
<gene>
    <name evidence="1" type="ORF">B6D06_05230</name>
</gene>
<reference evidence="1 2" key="1">
    <citation type="submission" date="2017-03" db="EMBL/GenBank/DDBJ databases">
        <title>Comparative genomics of honeybee gut symbionts reveal geographically distinct and subgroup specific antibiotic resistance.</title>
        <authorList>
            <person name="Ludvigsen J."/>
            <person name="Porcellato D."/>
            <person name="Labee-Lund T.M."/>
            <person name="Amdam G.V."/>
            <person name="Rudi K."/>
        </authorList>
    </citation>
    <scope>NUCLEOTIDE SEQUENCE [LARGE SCALE GENOMIC DNA]</scope>
    <source>
        <strain evidence="1 2">A-4-12</strain>
    </source>
</reference>
<accession>A0A242NW04</accession>
<evidence type="ECO:0000313" key="1">
    <source>
        <dbReference type="EMBL" id="OTQ49894.1"/>
    </source>
</evidence>